<dbReference type="AlphaFoldDB" id="A0A3R9PUI3"/>
<organism evidence="2 3">
    <name type="scientific">Candidatus Methanodesulfokora washburnensis</name>
    <dbReference type="NCBI Taxonomy" id="2478471"/>
    <lineage>
        <taxon>Archaea</taxon>
        <taxon>Thermoproteota</taxon>
        <taxon>Candidatus Korarchaeia</taxon>
        <taxon>Candidatus Korarchaeia incertae sedis</taxon>
        <taxon>Candidatus Methanodesulfokora</taxon>
    </lineage>
</organism>
<keyword evidence="1" id="KW-0812">Transmembrane</keyword>
<proteinExistence type="predicted"/>
<feature type="transmembrane region" description="Helical" evidence="1">
    <location>
        <begin position="6"/>
        <end position="26"/>
    </location>
</feature>
<dbReference type="RefSeq" id="WP_125671917.1">
    <property type="nucleotide sequence ID" value="NZ_RCOS01000117.1"/>
</dbReference>
<accession>A0A3R9PUI3</accession>
<evidence type="ECO:0000313" key="3">
    <source>
        <dbReference type="Proteomes" id="UP000277582"/>
    </source>
</evidence>
<dbReference type="Proteomes" id="UP000277582">
    <property type="component" value="Unassembled WGS sequence"/>
</dbReference>
<reference evidence="2 3" key="1">
    <citation type="submission" date="2018-10" db="EMBL/GenBank/DDBJ databases">
        <title>Co-occurring genomic capacity for anaerobic methane metabolism and dissimilatory sulfite reduction discovered in the Korarchaeota.</title>
        <authorList>
            <person name="Mckay L.J."/>
            <person name="Dlakic M."/>
            <person name="Fields M.W."/>
            <person name="Delmont T.O."/>
            <person name="Eren A.M."/>
            <person name="Jay Z.J."/>
            <person name="Klingelsmith K.B."/>
            <person name="Rusch D.B."/>
            <person name="Inskeep W.P."/>
        </authorList>
    </citation>
    <scope>NUCLEOTIDE SEQUENCE [LARGE SCALE GENOMIC DNA]</scope>
    <source>
        <strain evidence="2 3">MDKW</strain>
    </source>
</reference>
<gene>
    <name evidence="2" type="ORF">D6D85_10465</name>
</gene>
<protein>
    <submittedName>
        <fullName evidence="2">Uncharacterized protein</fullName>
    </submittedName>
</protein>
<comment type="caution">
    <text evidence="2">The sequence shown here is derived from an EMBL/GenBank/DDBJ whole genome shotgun (WGS) entry which is preliminary data.</text>
</comment>
<keyword evidence="1" id="KW-1133">Transmembrane helix</keyword>
<keyword evidence="3" id="KW-1185">Reference proteome</keyword>
<sequence>MAEIWSIILPNLGSIVTLITLLTLFYKIGRWMQEVEDRLEKLEKNPIIVAGNKLSAKALSQKSDLTQKNEK</sequence>
<keyword evidence="1" id="KW-0472">Membrane</keyword>
<dbReference type="EMBL" id="RCOS01000117">
    <property type="protein sequence ID" value="RSN73420.1"/>
    <property type="molecule type" value="Genomic_DNA"/>
</dbReference>
<evidence type="ECO:0000256" key="1">
    <source>
        <dbReference type="SAM" id="Phobius"/>
    </source>
</evidence>
<name>A0A3R9PUI3_9CREN</name>
<evidence type="ECO:0000313" key="2">
    <source>
        <dbReference type="EMBL" id="RSN73420.1"/>
    </source>
</evidence>